<evidence type="ECO:0008006" key="3">
    <source>
        <dbReference type="Google" id="ProtNLM"/>
    </source>
</evidence>
<dbReference type="AlphaFoldDB" id="A0AAX4HGU2"/>
<name>A0AAX4HGU2_9ASCO</name>
<dbReference type="RefSeq" id="XP_062879994.1">
    <property type="nucleotide sequence ID" value="XM_063023924.1"/>
</dbReference>
<keyword evidence="2" id="KW-1185">Reference proteome</keyword>
<protein>
    <recommendedName>
        <fullName evidence="3">ATPase expression protein 3</fullName>
    </recommendedName>
</protein>
<proteinExistence type="predicted"/>
<reference evidence="1 2" key="1">
    <citation type="submission" date="2023-10" db="EMBL/GenBank/DDBJ databases">
        <title>Draft Genome Sequence of Candida saopaulonensis from a very Premature Infant with Sepsis.</title>
        <authorList>
            <person name="Ning Y."/>
            <person name="Dai R."/>
            <person name="Xiao M."/>
            <person name="Xu Y."/>
            <person name="Yan Q."/>
            <person name="Zhang L."/>
        </authorList>
    </citation>
    <scope>NUCLEOTIDE SEQUENCE [LARGE SCALE GENOMIC DNA]</scope>
    <source>
        <strain evidence="1 2">19XY460</strain>
    </source>
</reference>
<gene>
    <name evidence="1" type="ORF">PUMCH_005012</name>
</gene>
<dbReference type="GeneID" id="88176072"/>
<dbReference type="EMBL" id="CP138900">
    <property type="protein sequence ID" value="WPK27616.1"/>
    <property type="molecule type" value="Genomic_DNA"/>
</dbReference>
<dbReference type="KEGG" id="asau:88176072"/>
<organism evidence="1 2">
    <name type="scientific">Australozyma saopauloensis</name>
    <dbReference type="NCBI Taxonomy" id="291208"/>
    <lineage>
        <taxon>Eukaryota</taxon>
        <taxon>Fungi</taxon>
        <taxon>Dikarya</taxon>
        <taxon>Ascomycota</taxon>
        <taxon>Saccharomycotina</taxon>
        <taxon>Pichiomycetes</taxon>
        <taxon>Metschnikowiaceae</taxon>
        <taxon>Australozyma</taxon>
    </lineage>
</organism>
<sequence>MSDLQNALARVARRVQQYQLLRQKQLAPLIKADAVRAKQPVKNVLPKASKEKLRLVRSNALMITKRRFQKFFDPLNMPLLKIYDENPTPYNASQAEANLAAKLRRDKIGHFNTYLNERTIFTKMLDFLVDMTPAHLKDADTINDPNTLISVLESENTDYLSNQYSDVPRYSFSEIPPIPDPLTKDKFQKYIYTLTHTTFPYRNSSSMTSGIIPDILLSTHHLDNEKFKPFRSVETYNYLIAYFGYLKFQNVFARGLLLVMAKDGHEPNLRTLNELLKICRMHNKSRSLVSTYQVVINYLDLAKKMGLQINLTTWNRVYDCIDNIFFKELLINKILVINLPISDNMCIRILTDYCLTSRDTQQVVKFVEDELRRPKWRENPRLAERVLYHQIVNAKNDLDLQNAMDGLAKDIRMDQLSFIQIARALFENKEISASFFHLLCIYSREELAKSPEVFIALIKGICSERKTFRCEKLGFILRGIIHDATKILKLPIADIDSDQNGSKCSLKKNPYHTPQGGLDERYRMLKRITKNLLTEFEAVIIYSNKKHKTTAPMPWKMLSLAEQESWESLKLELCNQRNAHSNAAALASSIGLEPVVSEIPEKIIAKYQRSNNRSIGTSNDSRMLHKIENGFEEELEKELTERGLIPLAHR</sequence>
<accession>A0AAX4HGU2</accession>
<dbReference type="Proteomes" id="UP001338582">
    <property type="component" value="Chromosome 7"/>
</dbReference>
<evidence type="ECO:0000313" key="1">
    <source>
        <dbReference type="EMBL" id="WPK27616.1"/>
    </source>
</evidence>
<evidence type="ECO:0000313" key="2">
    <source>
        <dbReference type="Proteomes" id="UP001338582"/>
    </source>
</evidence>